<gene>
    <name evidence="2" type="ORF">GCM10010406_22710</name>
</gene>
<dbReference type="EMBL" id="BAAATA010000010">
    <property type="protein sequence ID" value="GAA2485996.1"/>
    <property type="molecule type" value="Genomic_DNA"/>
</dbReference>
<dbReference type="RefSeq" id="WP_344383111.1">
    <property type="nucleotide sequence ID" value="NZ_BAAATA010000010.1"/>
</dbReference>
<evidence type="ECO:0000256" key="1">
    <source>
        <dbReference type="SAM" id="MobiDB-lite"/>
    </source>
</evidence>
<evidence type="ECO:0000313" key="3">
    <source>
        <dbReference type="Proteomes" id="UP001501358"/>
    </source>
</evidence>
<keyword evidence="3" id="KW-1185">Reference proteome</keyword>
<accession>A0ABN3LKI9</accession>
<comment type="caution">
    <text evidence="2">The sequence shown here is derived from an EMBL/GenBank/DDBJ whole genome shotgun (WGS) entry which is preliminary data.</text>
</comment>
<feature type="region of interest" description="Disordered" evidence="1">
    <location>
        <begin position="1"/>
        <end position="81"/>
    </location>
</feature>
<protein>
    <submittedName>
        <fullName evidence="2">Uncharacterized protein</fullName>
    </submittedName>
</protein>
<reference evidence="2 3" key="1">
    <citation type="journal article" date="2019" name="Int. J. Syst. Evol. Microbiol.">
        <title>The Global Catalogue of Microorganisms (GCM) 10K type strain sequencing project: providing services to taxonomists for standard genome sequencing and annotation.</title>
        <authorList>
            <consortium name="The Broad Institute Genomics Platform"/>
            <consortium name="The Broad Institute Genome Sequencing Center for Infectious Disease"/>
            <person name="Wu L."/>
            <person name="Ma J."/>
        </authorList>
    </citation>
    <scope>NUCLEOTIDE SEQUENCE [LARGE SCALE GENOMIC DNA]</scope>
    <source>
        <strain evidence="2 3">JCM 6307</strain>
    </source>
</reference>
<sequence>MHSSPGQQSDDPAENPQANRGDGTEGPGASSGSESDAQRRTVPGTASADEGYRPGEGTAGGEQLAGVEADREEAEEDRSGA</sequence>
<evidence type="ECO:0000313" key="2">
    <source>
        <dbReference type="EMBL" id="GAA2485996.1"/>
    </source>
</evidence>
<name>A0ABN3LKI9_9ACTN</name>
<feature type="compositionally biased region" description="Acidic residues" evidence="1">
    <location>
        <begin position="70"/>
        <end position="81"/>
    </location>
</feature>
<organism evidence="2 3">
    <name type="scientific">Streptomyces thermolineatus</name>
    <dbReference type="NCBI Taxonomy" id="44033"/>
    <lineage>
        <taxon>Bacteria</taxon>
        <taxon>Bacillati</taxon>
        <taxon>Actinomycetota</taxon>
        <taxon>Actinomycetes</taxon>
        <taxon>Kitasatosporales</taxon>
        <taxon>Streptomycetaceae</taxon>
        <taxon>Streptomyces</taxon>
    </lineage>
</organism>
<proteinExistence type="predicted"/>
<dbReference type="Proteomes" id="UP001501358">
    <property type="component" value="Unassembled WGS sequence"/>
</dbReference>
<feature type="compositionally biased region" description="Polar residues" evidence="1">
    <location>
        <begin position="1"/>
        <end position="10"/>
    </location>
</feature>